<gene>
    <name evidence="1" type="ORF">QBC42DRAFT_344055</name>
</gene>
<organism evidence="1 2">
    <name type="scientific">Cladorrhinum samala</name>
    <dbReference type="NCBI Taxonomy" id="585594"/>
    <lineage>
        <taxon>Eukaryota</taxon>
        <taxon>Fungi</taxon>
        <taxon>Dikarya</taxon>
        <taxon>Ascomycota</taxon>
        <taxon>Pezizomycotina</taxon>
        <taxon>Sordariomycetes</taxon>
        <taxon>Sordariomycetidae</taxon>
        <taxon>Sordariales</taxon>
        <taxon>Podosporaceae</taxon>
        <taxon>Cladorrhinum</taxon>
    </lineage>
</organism>
<dbReference type="Proteomes" id="UP001321749">
    <property type="component" value="Unassembled WGS sequence"/>
</dbReference>
<dbReference type="EMBL" id="MU864941">
    <property type="protein sequence ID" value="KAK4465205.1"/>
    <property type="molecule type" value="Genomic_DNA"/>
</dbReference>
<reference evidence="1" key="2">
    <citation type="submission" date="2023-06" db="EMBL/GenBank/DDBJ databases">
        <authorList>
            <consortium name="Lawrence Berkeley National Laboratory"/>
            <person name="Mondo S.J."/>
            <person name="Hensen N."/>
            <person name="Bonometti L."/>
            <person name="Westerberg I."/>
            <person name="Brannstrom I.O."/>
            <person name="Guillou S."/>
            <person name="Cros-Aarteil S."/>
            <person name="Calhoun S."/>
            <person name="Haridas S."/>
            <person name="Kuo A."/>
            <person name="Pangilinan J."/>
            <person name="Riley R."/>
            <person name="Labutti K."/>
            <person name="Andreopoulos B."/>
            <person name="Lipzen A."/>
            <person name="Chen C."/>
            <person name="Yanf M."/>
            <person name="Daum C."/>
            <person name="Ng V."/>
            <person name="Clum A."/>
            <person name="Steindorff A."/>
            <person name="Ohm R."/>
            <person name="Martin F."/>
            <person name="Silar P."/>
            <person name="Natvig D."/>
            <person name="Lalanne C."/>
            <person name="Gautier V."/>
            <person name="Ament-Velasquez S.L."/>
            <person name="Kruys A."/>
            <person name="Hutchinson M.I."/>
            <person name="Powell A.J."/>
            <person name="Barry K."/>
            <person name="Miller A.N."/>
            <person name="Grigoriev I.V."/>
            <person name="Debuchy R."/>
            <person name="Gladieux P."/>
            <person name="Thoren M.H."/>
            <person name="Johannesson H."/>
        </authorList>
    </citation>
    <scope>NUCLEOTIDE SEQUENCE</scope>
    <source>
        <strain evidence="1">PSN324</strain>
    </source>
</reference>
<evidence type="ECO:0000313" key="1">
    <source>
        <dbReference type="EMBL" id="KAK4465205.1"/>
    </source>
</evidence>
<keyword evidence="2" id="KW-1185">Reference proteome</keyword>
<evidence type="ECO:0000313" key="2">
    <source>
        <dbReference type="Proteomes" id="UP001321749"/>
    </source>
</evidence>
<reference evidence="1" key="1">
    <citation type="journal article" date="2023" name="Mol. Phylogenet. Evol.">
        <title>Genome-scale phylogeny and comparative genomics of the fungal order Sordariales.</title>
        <authorList>
            <person name="Hensen N."/>
            <person name="Bonometti L."/>
            <person name="Westerberg I."/>
            <person name="Brannstrom I.O."/>
            <person name="Guillou S."/>
            <person name="Cros-Aarteil S."/>
            <person name="Calhoun S."/>
            <person name="Haridas S."/>
            <person name="Kuo A."/>
            <person name="Mondo S."/>
            <person name="Pangilinan J."/>
            <person name="Riley R."/>
            <person name="LaButti K."/>
            <person name="Andreopoulos B."/>
            <person name="Lipzen A."/>
            <person name="Chen C."/>
            <person name="Yan M."/>
            <person name="Daum C."/>
            <person name="Ng V."/>
            <person name="Clum A."/>
            <person name="Steindorff A."/>
            <person name="Ohm R.A."/>
            <person name="Martin F."/>
            <person name="Silar P."/>
            <person name="Natvig D.O."/>
            <person name="Lalanne C."/>
            <person name="Gautier V."/>
            <person name="Ament-Velasquez S.L."/>
            <person name="Kruys A."/>
            <person name="Hutchinson M.I."/>
            <person name="Powell A.J."/>
            <person name="Barry K."/>
            <person name="Miller A.N."/>
            <person name="Grigoriev I.V."/>
            <person name="Debuchy R."/>
            <person name="Gladieux P."/>
            <person name="Hiltunen Thoren M."/>
            <person name="Johannesson H."/>
        </authorList>
    </citation>
    <scope>NUCLEOTIDE SEQUENCE</scope>
    <source>
        <strain evidence="1">PSN324</strain>
    </source>
</reference>
<proteinExistence type="predicted"/>
<protein>
    <submittedName>
        <fullName evidence="1">Uncharacterized protein</fullName>
    </submittedName>
</protein>
<comment type="caution">
    <text evidence="1">The sequence shown here is derived from an EMBL/GenBank/DDBJ whole genome shotgun (WGS) entry which is preliminary data.</text>
</comment>
<accession>A0AAV9HW73</accession>
<name>A0AAV9HW73_9PEZI</name>
<sequence length="222" mass="24247">MLRETVPATALSGQLTTMHLSILIGGGQTARTLCLSLGESDGYIMIPNKDLAPKTSQTPHDPQLRITDPNMSIDSGRQDLEVGHFLVTQYFESLPTRALRNAQHTYAAIIVTNKKETPRHQKSHKVCKVCKGWNQRANNAVLFGMSHGYRPGYDISISGLVHSDDEAPNQLKPQEQVQEAGNSDLCKVDTASVDVLNNQGEKMPNDAMLIQKGGGWVPYPGG</sequence>
<dbReference type="AlphaFoldDB" id="A0AAV9HW73"/>